<reference evidence="2" key="1">
    <citation type="submission" date="2020-07" db="EMBL/GenBank/DDBJ databases">
        <title>Clarias magur genome sequencing, assembly and annotation.</title>
        <authorList>
            <person name="Kushwaha B."/>
            <person name="Kumar R."/>
            <person name="Das P."/>
            <person name="Joshi C.G."/>
            <person name="Kumar D."/>
            <person name="Nagpure N.S."/>
            <person name="Pandey M."/>
            <person name="Agarwal S."/>
            <person name="Srivastava S."/>
            <person name="Singh M."/>
            <person name="Sahoo L."/>
            <person name="Jayasankar P."/>
            <person name="Meher P.K."/>
            <person name="Koringa P.G."/>
            <person name="Iquebal M.A."/>
            <person name="Das S.P."/>
            <person name="Bit A."/>
            <person name="Patnaik S."/>
            <person name="Patel N."/>
            <person name="Shah T.M."/>
            <person name="Hinsu A."/>
            <person name="Jena J.K."/>
        </authorList>
    </citation>
    <scope>NUCLEOTIDE SEQUENCE</scope>
    <source>
        <strain evidence="2">CIFAMagur01</strain>
        <tissue evidence="2">Testis</tissue>
    </source>
</reference>
<name>A0A8J4UV45_CLAMG</name>
<dbReference type="EMBL" id="QNUK01000053">
    <property type="protein sequence ID" value="KAF5904745.1"/>
    <property type="molecule type" value="Genomic_DNA"/>
</dbReference>
<keyword evidence="1" id="KW-0472">Membrane</keyword>
<protein>
    <submittedName>
        <fullName evidence="2">Uncharacterized protein</fullName>
    </submittedName>
</protein>
<dbReference type="Proteomes" id="UP000727407">
    <property type="component" value="Unassembled WGS sequence"/>
</dbReference>
<evidence type="ECO:0000313" key="3">
    <source>
        <dbReference type="Proteomes" id="UP000727407"/>
    </source>
</evidence>
<comment type="caution">
    <text evidence="2">The sequence shown here is derived from an EMBL/GenBank/DDBJ whole genome shotgun (WGS) entry which is preliminary data.</text>
</comment>
<gene>
    <name evidence="2" type="ORF">DAT39_005533</name>
</gene>
<dbReference type="AlphaFoldDB" id="A0A8J4UV45"/>
<accession>A0A8J4UV45</accession>
<evidence type="ECO:0000313" key="2">
    <source>
        <dbReference type="EMBL" id="KAF5904745.1"/>
    </source>
</evidence>
<feature type="non-terminal residue" evidence="2">
    <location>
        <position position="105"/>
    </location>
</feature>
<keyword evidence="1" id="KW-1133">Transmembrane helix</keyword>
<keyword evidence="3" id="KW-1185">Reference proteome</keyword>
<evidence type="ECO:0000256" key="1">
    <source>
        <dbReference type="SAM" id="Phobius"/>
    </source>
</evidence>
<sequence>MSCVDKNSRKSLYQQKALTWMREPESLKDCATMLSCSNKPLSDSFLLSLWPFSTKLLLCIAIFATFPLSHSTFFLAFSYTHNHPVGELLSLHRTSLTGDGLPLPP</sequence>
<proteinExistence type="predicted"/>
<organism evidence="2 3">
    <name type="scientific">Clarias magur</name>
    <name type="common">Asian catfish</name>
    <name type="synonym">Macropteronotus magur</name>
    <dbReference type="NCBI Taxonomy" id="1594786"/>
    <lineage>
        <taxon>Eukaryota</taxon>
        <taxon>Metazoa</taxon>
        <taxon>Chordata</taxon>
        <taxon>Craniata</taxon>
        <taxon>Vertebrata</taxon>
        <taxon>Euteleostomi</taxon>
        <taxon>Actinopterygii</taxon>
        <taxon>Neopterygii</taxon>
        <taxon>Teleostei</taxon>
        <taxon>Ostariophysi</taxon>
        <taxon>Siluriformes</taxon>
        <taxon>Clariidae</taxon>
        <taxon>Clarias</taxon>
    </lineage>
</organism>
<keyword evidence="1" id="KW-0812">Transmembrane</keyword>
<feature type="transmembrane region" description="Helical" evidence="1">
    <location>
        <begin position="56"/>
        <end position="79"/>
    </location>
</feature>